<evidence type="ECO:0000256" key="1">
    <source>
        <dbReference type="ARBA" id="ARBA00012418"/>
    </source>
</evidence>
<dbReference type="PANTHER" id="PTHR19376">
    <property type="entry name" value="DNA-DIRECTED RNA POLYMERASE"/>
    <property type="match status" value="1"/>
</dbReference>
<dbReference type="GO" id="GO:0003677">
    <property type="term" value="F:DNA binding"/>
    <property type="evidence" value="ECO:0007669"/>
    <property type="project" value="InterPro"/>
</dbReference>
<dbReference type="PANTHER" id="PTHR19376:SF37">
    <property type="entry name" value="DNA-DIRECTED RNA POLYMERASE II SUBUNIT RPB1"/>
    <property type="match status" value="1"/>
</dbReference>
<dbReference type="GO" id="GO:0006351">
    <property type="term" value="P:DNA-templated transcription"/>
    <property type="evidence" value="ECO:0007669"/>
    <property type="project" value="InterPro"/>
</dbReference>
<dbReference type="Gene3D" id="6.20.50.80">
    <property type="match status" value="1"/>
</dbReference>
<keyword evidence="3" id="KW-0808">Transferase</keyword>
<evidence type="ECO:0000256" key="4">
    <source>
        <dbReference type="ARBA" id="ARBA00022695"/>
    </source>
</evidence>
<dbReference type="Pfam" id="PF04998">
    <property type="entry name" value="RNA_pol_Rpb1_5"/>
    <property type="match status" value="1"/>
</dbReference>
<protein>
    <recommendedName>
        <fullName evidence="1">DNA-directed RNA polymerase</fullName>
        <ecNumber evidence="1">2.7.7.6</ecNumber>
    </recommendedName>
</protein>
<gene>
    <name evidence="7" type="ORF">HYPSUDRAFT_54172</name>
</gene>
<organism evidence="7 8">
    <name type="scientific">Hypholoma sublateritium (strain FD-334 SS-4)</name>
    <dbReference type="NCBI Taxonomy" id="945553"/>
    <lineage>
        <taxon>Eukaryota</taxon>
        <taxon>Fungi</taxon>
        <taxon>Dikarya</taxon>
        <taxon>Basidiomycota</taxon>
        <taxon>Agaricomycotina</taxon>
        <taxon>Agaricomycetes</taxon>
        <taxon>Agaricomycetidae</taxon>
        <taxon>Agaricales</taxon>
        <taxon>Agaricineae</taxon>
        <taxon>Strophariaceae</taxon>
        <taxon>Hypholoma</taxon>
    </lineage>
</organism>
<dbReference type="STRING" id="945553.A0A0D2P527"/>
<dbReference type="InterPro" id="IPR045867">
    <property type="entry name" value="DNA-dir_RpoC_beta_prime"/>
</dbReference>
<evidence type="ECO:0000256" key="5">
    <source>
        <dbReference type="ARBA" id="ARBA00023163"/>
    </source>
</evidence>
<dbReference type="OrthoDB" id="270392at2759"/>
<evidence type="ECO:0000313" key="7">
    <source>
        <dbReference type="EMBL" id="KJA23726.1"/>
    </source>
</evidence>
<keyword evidence="5" id="KW-0804">Transcription</keyword>
<sequence length="271" mass="31067">MLFGFRHRTLPHFTKDDLSPESCGFVENSYLGGLIPQDCIFHAMAGHEGLIDIAVKTAETGYIQRRLVKVLEDVMVCYYGTVRILLGDLMQFVYGEDGMDGAFIEKQNIETFSLSDRDFDSQAQLPRRRHGSLWQLPPRCAAELQAKLDEECAQLVEDRRLLRNLVFLHIFRIDRRKPSDLDPMYIVEAVQEPGKRLIVVRGEDRLSKEVQENSTLTRSIHTDQEKEWVLETDGNNLKPVVCINCFNFKGTYSESNSCLEIFNVLSLDCLT</sequence>
<proteinExistence type="predicted"/>
<dbReference type="EMBL" id="KN817541">
    <property type="protein sequence ID" value="KJA23726.1"/>
    <property type="molecule type" value="Genomic_DNA"/>
</dbReference>
<dbReference type="AlphaFoldDB" id="A0A0D2P527"/>
<evidence type="ECO:0000313" key="8">
    <source>
        <dbReference type="Proteomes" id="UP000054270"/>
    </source>
</evidence>
<feature type="domain" description="RNA polymerase Rpb1" evidence="6">
    <location>
        <begin position="33"/>
        <end position="155"/>
    </location>
</feature>
<keyword evidence="2" id="KW-0240">DNA-directed RNA polymerase</keyword>
<evidence type="ECO:0000256" key="2">
    <source>
        <dbReference type="ARBA" id="ARBA00022478"/>
    </source>
</evidence>
<dbReference type="Proteomes" id="UP000054270">
    <property type="component" value="Unassembled WGS sequence"/>
</dbReference>
<dbReference type="GO" id="GO:0003899">
    <property type="term" value="F:DNA-directed RNA polymerase activity"/>
    <property type="evidence" value="ECO:0007669"/>
    <property type="project" value="UniProtKB-EC"/>
</dbReference>
<evidence type="ECO:0000256" key="3">
    <source>
        <dbReference type="ARBA" id="ARBA00022679"/>
    </source>
</evidence>
<keyword evidence="8" id="KW-1185">Reference proteome</keyword>
<name>A0A0D2P527_HYPSF</name>
<dbReference type="InterPro" id="IPR007081">
    <property type="entry name" value="RNA_pol_Rpb1_5"/>
</dbReference>
<dbReference type="SUPFAM" id="SSF64484">
    <property type="entry name" value="beta and beta-prime subunits of DNA dependent RNA-polymerase"/>
    <property type="match status" value="1"/>
</dbReference>
<keyword evidence="4" id="KW-0548">Nucleotidyltransferase</keyword>
<accession>A0A0D2P527</accession>
<dbReference type="GO" id="GO:0005665">
    <property type="term" value="C:RNA polymerase II, core complex"/>
    <property type="evidence" value="ECO:0007669"/>
    <property type="project" value="TreeGrafter"/>
</dbReference>
<dbReference type="EC" id="2.7.7.6" evidence="1"/>
<evidence type="ECO:0000259" key="6">
    <source>
        <dbReference type="Pfam" id="PF04998"/>
    </source>
</evidence>
<reference evidence="8" key="1">
    <citation type="submission" date="2014-04" db="EMBL/GenBank/DDBJ databases">
        <title>Evolutionary Origins and Diversification of the Mycorrhizal Mutualists.</title>
        <authorList>
            <consortium name="DOE Joint Genome Institute"/>
            <consortium name="Mycorrhizal Genomics Consortium"/>
            <person name="Kohler A."/>
            <person name="Kuo A."/>
            <person name="Nagy L.G."/>
            <person name="Floudas D."/>
            <person name="Copeland A."/>
            <person name="Barry K.W."/>
            <person name="Cichocki N."/>
            <person name="Veneault-Fourrey C."/>
            <person name="LaButti K."/>
            <person name="Lindquist E.A."/>
            <person name="Lipzen A."/>
            <person name="Lundell T."/>
            <person name="Morin E."/>
            <person name="Murat C."/>
            <person name="Riley R."/>
            <person name="Ohm R."/>
            <person name="Sun H."/>
            <person name="Tunlid A."/>
            <person name="Henrissat B."/>
            <person name="Grigoriev I.V."/>
            <person name="Hibbett D.S."/>
            <person name="Martin F."/>
        </authorList>
    </citation>
    <scope>NUCLEOTIDE SEQUENCE [LARGE SCALE GENOMIC DNA]</scope>
    <source>
        <strain evidence="8">FD-334 SS-4</strain>
    </source>
</reference>
<dbReference type="Gene3D" id="6.10.250.2940">
    <property type="match status" value="1"/>
</dbReference>